<dbReference type="SUPFAM" id="SSF47384">
    <property type="entry name" value="Homodimeric domain of signal transducing histidine kinase"/>
    <property type="match status" value="1"/>
</dbReference>
<dbReference type="Proteomes" id="UP000053070">
    <property type="component" value="Unassembled WGS sequence"/>
</dbReference>
<dbReference type="AlphaFoldDB" id="A0A0G9MMW0"/>
<evidence type="ECO:0000256" key="3">
    <source>
        <dbReference type="ARBA" id="ARBA00012438"/>
    </source>
</evidence>
<dbReference type="Pfam" id="PF02518">
    <property type="entry name" value="HATPase_c"/>
    <property type="match status" value="1"/>
</dbReference>
<dbReference type="SMART" id="SM00387">
    <property type="entry name" value="HATPase_c"/>
    <property type="match status" value="1"/>
</dbReference>
<evidence type="ECO:0000256" key="7">
    <source>
        <dbReference type="ARBA" id="ARBA00022692"/>
    </source>
</evidence>
<dbReference type="PANTHER" id="PTHR43047">
    <property type="entry name" value="TWO-COMPONENT HISTIDINE PROTEIN KINASE"/>
    <property type="match status" value="1"/>
</dbReference>
<evidence type="ECO:0000256" key="4">
    <source>
        <dbReference type="ARBA" id="ARBA00022475"/>
    </source>
</evidence>
<evidence type="ECO:0000256" key="6">
    <source>
        <dbReference type="ARBA" id="ARBA00022679"/>
    </source>
</evidence>
<dbReference type="CDD" id="cd00082">
    <property type="entry name" value="HisKA"/>
    <property type="match status" value="1"/>
</dbReference>
<proteinExistence type="predicted"/>
<dbReference type="InterPro" id="IPR004358">
    <property type="entry name" value="Sig_transdc_His_kin-like_C"/>
</dbReference>
<dbReference type="Pfam" id="PF05231">
    <property type="entry name" value="MASE1"/>
    <property type="match status" value="1"/>
</dbReference>
<dbReference type="GO" id="GO:0000155">
    <property type="term" value="F:phosphorelay sensor kinase activity"/>
    <property type="evidence" value="ECO:0007669"/>
    <property type="project" value="InterPro"/>
</dbReference>
<dbReference type="STRING" id="502682.BMF35_a1200"/>
<keyword evidence="13" id="KW-1185">Reference proteome</keyword>
<keyword evidence="7" id="KW-0812">Transmembrane</keyword>
<comment type="caution">
    <text evidence="12">The sequence shown here is derived from an EMBL/GenBank/DDBJ whole genome shotgun (WGS) entry which is preliminary data.</text>
</comment>
<gene>
    <name evidence="12" type="ORF">AAW01_11000</name>
</gene>
<keyword evidence="5" id="KW-0597">Phosphoprotein</keyword>
<name>A0A0G9MMW0_9SPHN</name>
<keyword evidence="10" id="KW-0902">Two-component regulatory system</keyword>
<dbReference type="PRINTS" id="PR00344">
    <property type="entry name" value="BCTRLSENSOR"/>
</dbReference>
<keyword evidence="11" id="KW-0472">Membrane</keyword>
<comment type="subcellular location">
    <subcellularLocation>
        <location evidence="2">Cell membrane</location>
        <topology evidence="2">Multi-pass membrane protein</topology>
    </subcellularLocation>
</comment>
<evidence type="ECO:0000313" key="13">
    <source>
        <dbReference type="Proteomes" id="UP000053070"/>
    </source>
</evidence>
<reference evidence="12 13" key="1">
    <citation type="submission" date="2015-04" db="EMBL/GenBank/DDBJ databases">
        <title>The draft genome sequence of Erythrobacr gangjinensis K7-2.</title>
        <authorList>
            <person name="Zhuang L."/>
            <person name="Liu Y."/>
            <person name="Shao Z."/>
        </authorList>
    </citation>
    <scope>NUCLEOTIDE SEQUENCE [LARGE SCALE GENOMIC DNA]</scope>
    <source>
        <strain evidence="12 13">K7-2</strain>
    </source>
</reference>
<keyword evidence="8" id="KW-0418">Kinase</keyword>
<dbReference type="FunFam" id="3.30.565.10:FF:000010">
    <property type="entry name" value="Sensor histidine kinase RcsC"/>
    <property type="match status" value="1"/>
</dbReference>
<evidence type="ECO:0000256" key="5">
    <source>
        <dbReference type="ARBA" id="ARBA00022553"/>
    </source>
</evidence>
<protein>
    <recommendedName>
        <fullName evidence="3">histidine kinase</fullName>
        <ecNumber evidence="3">2.7.13.3</ecNumber>
    </recommendedName>
</protein>
<dbReference type="InterPro" id="IPR036890">
    <property type="entry name" value="HATPase_C_sf"/>
</dbReference>
<dbReference type="SUPFAM" id="SSF55874">
    <property type="entry name" value="ATPase domain of HSP90 chaperone/DNA topoisomerase II/histidine kinase"/>
    <property type="match status" value="1"/>
</dbReference>
<sequence length="556" mass="59739">METFVPDTTRSQDPSDPPTRWLAVLAVVAIASLLFGLLAWLGIALTRGDGRIAALWVPNALLIVILMRSRRHLVVPLLSGAFLANIAANLASGDGWAMATGLSLANQIEMLLVLLALQRLDCEKPDFDYPRHIFTFASVAVLASAIGGVVAILVLAPESPMAALSLWWSWTRADALGLLVIVPAITILLDAWKRRDRLTRAKLAEALVLIAIGTSISVYTFWQTEYPFLFLDAPVVILYAIRLGPVGNAIAIINLAIVASIATSLGRGPINLMDGDVGEKIMVLQVFLAASFAVGLPIAAFLRERQQMVEAKLHFLASMSHEIRTPMNGVLGFTELLQNTPLSPQQREYVGNINQSGQTMVALLNDILDYARMEAGKVDLHVQQVDLRQLLAASVAMLSGTAGRKGIGLDWSVDANVPETVIADPLRLRQIILNLVGNAVKFTGKGGVFLRVSIESRQLRFDIRDTGIGIAPENIARIFNQFEQVDGQTTQKFGGSGLGLAITNQLVSLMEGTISATSQPGSGSCFTVLLPLPPCDASQPVADLPSLAQRPALARA</sequence>
<organism evidence="12 13">
    <name type="scientific">Aurantiacibacter gangjinensis</name>
    <dbReference type="NCBI Taxonomy" id="502682"/>
    <lineage>
        <taxon>Bacteria</taxon>
        <taxon>Pseudomonadati</taxon>
        <taxon>Pseudomonadota</taxon>
        <taxon>Alphaproteobacteria</taxon>
        <taxon>Sphingomonadales</taxon>
        <taxon>Erythrobacteraceae</taxon>
        <taxon>Aurantiacibacter</taxon>
    </lineage>
</organism>
<keyword evidence="4" id="KW-1003">Cell membrane</keyword>
<dbReference type="KEGG" id="egn:BMF35_a1200"/>
<dbReference type="EMBL" id="LBHC01000002">
    <property type="protein sequence ID" value="KLE31959.1"/>
    <property type="molecule type" value="Genomic_DNA"/>
</dbReference>
<evidence type="ECO:0000256" key="11">
    <source>
        <dbReference type="ARBA" id="ARBA00023136"/>
    </source>
</evidence>
<dbReference type="InterPro" id="IPR003661">
    <property type="entry name" value="HisK_dim/P_dom"/>
</dbReference>
<evidence type="ECO:0000313" key="12">
    <source>
        <dbReference type="EMBL" id="KLE31959.1"/>
    </source>
</evidence>
<evidence type="ECO:0000256" key="10">
    <source>
        <dbReference type="ARBA" id="ARBA00023012"/>
    </source>
</evidence>
<evidence type="ECO:0000256" key="2">
    <source>
        <dbReference type="ARBA" id="ARBA00004651"/>
    </source>
</evidence>
<dbReference type="Pfam" id="PF00512">
    <property type="entry name" value="HisKA"/>
    <property type="match status" value="1"/>
</dbReference>
<dbReference type="InterPro" id="IPR005467">
    <property type="entry name" value="His_kinase_dom"/>
</dbReference>
<dbReference type="PATRIC" id="fig|502682.8.peg.2239"/>
<dbReference type="CDD" id="cd16922">
    <property type="entry name" value="HATPase_EvgS-ArcB-TorS-like"/>
    <property type="match status" value="1"/>
</dbReference>
<evidence type="ECO:0000256" key="1">
    <source>
        <dbReference type="ARBA" id="ARBA00000085"/>
    </source>
</evidence>
<evidence type="ECO:0000256" key="8">
    <source>
        <dbReference type="ARBA" id="ARBA00022777"/>
    </source>
</evidence>
<dbReference type="Gene3D" id="3.30.565.10">
    <property type="entry name" value="Histidine kinase-like ATPase, C-terminal domain"/>
    <property type="match status" value="1"/>
</dbReference>
<dbReference type="SMART" id="SM00388">
    <property type="entry name" value="HisKA"/>
    <property type="match status" value="1"/>
</dbReference>
<dbReference type="InterPro" id="IPR007895">
    <property type="entry name" value="MASE1"/>
</dbReference>
<dbReference type="EC" id="2.7.13.3" evidence="3"/>
<dbReference type="GO" id="GO:0005886">
    <property type="term" value="C:plasma membrane"/>
    <property type="evidence" value="ECO:0007669"/>
    <property type="project" value="UniProtKB-SubCell"/>
</dbReference>
<keyword evidence="6" id="KW-0808">Transferase</keyword>
<dbReference type="Gene3D" id="1.10.287.130">
    <property type="match status" value="1"/>
</dbReference>
<dbReference type="InterPro" id="IPR003594">
    <property type="entry name" value="HATPase_dom"/>
</dbReference>
<dbReference type="InterPro" id="IPR036097">
    <property type="entry name" value="HisK_dim/P_sf"/>
</dbReference>
<dbReference type="OrthoDB" id="9801651at2"/>
<comment type="catalytic activity">
    <reaction evidence="1">
        <text>ATP + protein L-histidine = ADP + protein N-phospho-L-histidine.</text>
        <dbReference type="EC" id="2.7.13.3"/>
    </reaction>
</comment>
<keyword evidence="9" id="KW-1133">Transmembrane helix</keyword>
<dbReference type="PANTHER" id="PTHR43047:SF78">
    <property type="entry name" value="SENSORY_REGULATORY PROTEIN RPFC"/>
    <property type="match status" value="1"/>
</dbReference>
<dbReference type="PROSITE" id="PS50109">
    <property type="entry name" value="HIS_KIN"/>
    <property type="match status" value="1"/>
</dbReference>
<accession>A0A0G9MMW0</accession>
<evidence type="ECO:0000256" key="9">
    <source>
        <dbReference type="ARBA" id="ARBA00022989"/>
    </source>
</evidence>